<dbReference type="InterPro" id="IPR000477">
    <property type="entry name" value="RT_dom"/>
</dbReference>
<reference evidence="2" key="2">
    <citation type="submission" date="2016-01" db="EMBL/GenBank/DDBJ databases">
        <authorList>
            <person name="Oliw E.H."/>
        </authorList>
    </citation>
    <scope>NUCLEOTIDE SEQUENCE</scope>
</reference>
<dbReference type="AlphaFoldDB" id="A0A142LX53"/>
<proteinExistence type="predicted"/>
<organism evidence="2">
    <name type="scientific">Bactrocera tryoni</name>
    <name type="common">Queensland fruit fly</name>
    <name type="synonym">Tephritis tryoni</name>
    <dbReference type="NCBI Taxonomy" id="59916"/>
    <lineage>
        <taxon>Eukaryota</taxon>
        <taxon>Metazoa</taxon>
        <taxon>Ecdysozoa</taxon>
        <taxon>Arthropoda</taxon>
        <taxon>Hexapoda</taxon>
        <taxon>Insecta</taxon>
        <taxon>Pterygota</taxon>
        <taxon>Neoptera</taxon>
        <taxon>Endopterygota</taxon>
        <taxon>Diptera</taxon>
        <taxon>Brachycera</taxon>
        <taxon>Muscomorpha</taxon>
        <taxon>Tephritoidea</taxon>
        <taxon>Tephritidae</taxon>
        <taxon>Bactrocera</taxon>
        <taxon>Bactrocera</taxon>
    </lineage>
</organism>
<sequence length="865" mass="99737">MTKFLKIMLWNANGLTKHQNELETILTTEKIDVCLISETHFSKQTYIKFRNFEMYHAIHPNNCARGGAAIIIRSNIKHHEENSISTDEFQAITVTIDSDNNLSLTAVYSPPRHQIKCHSYLELINSHKNRFIMGGDYNAKHTHWGSRLITTKGRELLKALQLTGCSIMSTGTPTYWPTDPLKTPDLIDFFITKHISSNYMCIESGLDMTSDHSPVYLTLHESVVIKEPPLSLTNKNTDWEYFKQMLSNVDSHVKISCNSELDNEIMNLTNTIQYAAWSSTPTKRNVTAGHKYTKEIKEMVAEKRRLRRKWQQTRSPSDKSCLNKLCKKLTNKIKAFKNITLSNYLKSLSNDHRNDYSLWKCTKKFSRPVTQHHPIRKADQTWAKSDIEKANVFSAYLEGVFKPYDTSNAAEMETHTYENYTEIPLITNDEVCEEIKKLKSKKSPGFDLITSEILKQLPHNVICKITAIMNATINLQYVSIYWKTAEVIMFNKPGKPAHEITSYRPISLLPILSKLLEKLLAVRINNIIEERKLIPAHQFGFRKNHSTIDQVHRITRVIENAFEDKKVCSAVFLDVSKAFDKVCHGGLLNKIKMLLPKKYYNILKSYLSDRFFRIKHGDMYSDLKEIKAGVPQGSVLGPILYLLFTCDLPHDDNCITATFADDTAVLSVGKTQTASIARLQEHLNKIFEWTAKWRIKLNETKSVHIDFTYNNTRYMPLYLNGVQIPYHNTAKYLGMTLDTKLRWSAHVKKKKEELEIKFRNMYWLLGRNSALSTYNKILVYKQVFRPVWTYGIQLWGCSSPSIVAQIQRFQNKVLRCAVNAPWYVRSHDLERDLGIDSVAASINKCAKSHMERLSDHVNTEARALV</sequence>
<name>A0A142LX53_BACRY</name>
<dbReference type="GO" id="GO:0003824">
    <property type="term" value="F:catalytic activity"/>
    <property type="evidence" value="ECO:0007669"/>
    <property type="project" value="InterPro"/>
</dbReference>
<accession>A0A142LX53</accession>
<dbReference type="EMBL" id="KU543687">
    <property type="protein sequence ID" value="AMS38379.1"/>
    <property type="molecule type" value="Genomic_DNA"/>
</dbReference>
<dbReference type="Gene3D" id="3.60.10.10">
    <property type="entry name" value="Endonuclease/exonuclease/phosphatase"/>
    <property type="match status" value="1"/>
</dbReference>
<dbReference type="Pfam" id="PF14529">
    <property type="entry name" value="Exo_endo_phos_2"/>
    <property type="match status" value="1"/>
</dbReference>
<feature type="domain" description="Reverse transcriptase" evidence="1">
    <location>
        <begin position="471"/>
        <end position="737"/>
    </location>
</feature>
<dbReference type="SUPFAM" id="SSF56219">
    <property type="entry name" value="DNase I-like"/>
    <property type="match status" value="1"/>
</dbReference>
<dbReference type="InterPro" id="IPR052560">
    <property type="entry name" value="RdDP_mobile_element"/>
</dbReference>
<dbReference type="SUPFAM" id="SSF56672">
    <property type="entry name" value="DNA/RNA polymerases"/>
    <property type="match status" value="1"/>
</dbReference>
<dbReference type="CDD" id="cd01650">
    <property type="entry name" value="RT_nLTR_like"/>
    <property type="match status" value="1"/>
</dbReference>
<dbReference type="InterPro" id="IPR043502">
    <property type="entry name" value="DNA/RNA_pol_sf"/>
</dbReference>
<reference evidence="2" key="1">
    <citation type="journal article" date="2014" name="BMC Genomics">
        <title>The draft genome of the pest tephritid fruit fly Bactrocera tryoni: resources for the genomic analysis of hybridising species.</title>
        <authorList>
            <person name="Gilchrist A.S."/>
            <person name="Shearman D.C."/>
            <person name="Frommer M."/>
            <person name="Raphael K.A."/>
            <person name="Deshpande N.P."/>
            <person name="Wilkins M.R."/>
            <person name="Sherwin W.B."/>
            <person name="Sved J.A."/>
        </authorList>
    </citation>
    <scope>NUCLEOTIDE SEQUENCE</scope>
</reference>
<dbReference type="PANTHER" id="PTHR36688:SF2">
    <property type="entry name" value="ENDONUCLEASE_EXONUCLEASE_PHOSPHATASE DOMAIN-CONTAINING PROTEIN"/>
    <property type="match status" value="1"/>
</dbReference>
<feature type="non-terminal residue" evidence="2">
    <location>
        <position position="865"/>
    </location>
</feature>
<dbReference type="GO" id="GO:0071897">
    <property type="term" value="P:DNA biosynthetic process"/>
    <property type="evidence" value="ECO:0007669"/>
    <property type="project" value="UniProtKB-ARBA"/>
</dbReference>
<evidence type="ECO:0000259" key="1">
    <source>
        <dbReference type="PROSITE" id="PS50878"/>
    </source>
</evidence>
<dbReference type="InterPro" id="IPR005135">
    <property type="entry name" value="Endo/exonuclease/phosphatase"/>
</dbReference>
<dbReference type="OrthoDB" id="8036339at2759"/>
<dbReference type="PROSITE" id="PS50878">
    <property type="entry name" value="RT_POL"/>
    <property type="match status" value="1"/>
</dbReference>
<dbReference type="InterPro" id="IPR036691">
    <property type="entry name" value="Endo/exonu/phosph_ase_sf"/>
</dbReference>
<protein>
    <recommendedName>
        <fullName evidence="1">Reverse transcriptase domain-containing protein</fullName>
    </recommendedName>
</protein>
<dbReference type="PANTHER" id="PTHR36688">
    <property type="entry name" value="ENDO/EXONUCLEASE/PHOSPHATASE DOMAIN-CONTAINING PROTEIN"/>
    <property type="match status" value="1"/>
</dbReference>
<evidence type="ECO:0000313" key="2">
    <source>
        <dbReference type="EMBL" id="AMS38379.1"/>
    </source>
</evidence>
<dbReference type="Pfam" id="PF00078">
    <property type="entry name" value="RVT_1"/>
    <property type="match status" value="1"/>
</dbReference>